<dbReference type="Gene3D" id="3.10.580.10">
    <property type="entry name" value="CBS-domain"/>
    <property type="match status" value="1"/>
</dbReference>
<dbReference type="GO" id="GO:0008773">
    <property type="term" value="F:[protein-PII] uridylyltransferase activity"/>
    <property type="evidence" value="ECO:0007669"/>
    <property type="project" value="InterPro"/>
</dbReference>
<evidence type="ECO:0000259" key="3">
    <source>
        <dbReference type="PROSITE" id="PS50042"/>
    </source>
</evidence>
<dbReference type="SUPFAM" id="SSF54631">
    <property type="entry name" value="CBS-domain pair"/>
    <property type="match status" value="1"/>
</dbReference>
<evidence type="ECO:0000313" key="6">
    <source>
        <dbReference type="Proteomes" id="UP000198611"/>
    </source>
</evidence>
<dbReference type="PROSITE" id="PS51371">
    <property type="entry name" value="CBS"/>
    <property type="match status" value="1"/>
</dbReference>
<organism evidence="5 6">
    <name type="scientific">Thiohalospira halophila DSM 15071</name>
    <dbReference type="NCBI Taxonomy" id="1123397"/>
    <lineage>
        <taxon>Bacteria</taxon>
        <taxon>Pseudomonadati</taxon>
        <taxon>Pseudomonadota</taxon>
        <taxon>Gammaproteobacteria</taxon>
        <taxon>Thiohalospirales</taxon>
        <taxon>Thiohalospiraceae</taxon>
        <taxon>Thiohalospira</taxon>
    </lineage>
</organism>
<proteinExistence type="predicted"/>
<dbReference type="SMART" id="SM00116">
    <property type="entry name" value="CBS"/>
    <property type="match status" value="1"/>
</dbReference>
<dbReference type="CDD" id="cd00038">
    <property type="entry name" value="CAP_ED"/>
    <property type="match status" value="1"/>
</dbReference>
<dbReference type="Pfam" id="PF00571">
    <property type="entry name" value="CBS"/>
    <property type="match status" value="1"/>
</dbReference>
<dbReference type="InterPro" id="IPR000644">
    <property type="entry name" value="CBS_dom"/>
</dbReference>
<keyword evidence="1" id="KW-0129">CBS domain</keyword>
<protein>
    <submittedName>
        <fullName evidence="5">CBS domain-containing protein</fullName>
    </submittedName>
</protein>
<reference evidence="5 6" key="1">
    <citation type="submission" date="2016-10" db="EMBL/GenBank/DDBJ databases">
        <authorList>
            <person name="de Groot N.N."/>
        </authorList>
    </citation>
    <scope>NUCLEOTIDE SEQUENCE [LARGE SCALE GENOMIC DNA]</scope>
    <source>
        <strain evidence="5 6">HL3</strain>
    </source>
</reference>
<dbReference type="RefSeq" id="WP_093426895.1">
    <property type="nucleotide sequence ID" value="NZ_FOMJ01000001.1"/>
</dbReference>
<gene>
    <name evidence="5" type="ORF">SAMN05660831_00205</name>
</gene>
<dbReference type="Proteomes" id="UP000198611">
    <property type="component" value="Unassembled WGS sequence"/>
</dbReference>
<dbReference type="AlphaFoldDB" id="A0A1I1NCY6"/>
<dbReference type="SMART" id="SM00100">
    <property type="entry name" value="cNMP"/>
    <property type="match status" value="1"/>
</dbReference>
<dbReference type="SUPFAM" id="SSF51206">
    <property type="entry name" value="cAMP-binding domain-like"/>
    <property type="match status" value="1"/>
</dbReference>
<evidence type="ECO:0000259" key="4">
    <source>
        <dbReference type="PROSITE" id="PS51371"/>
    </source>
</evidence>
<evidence type="ECO:0000313" key="5">
    <source>
        <dbReference type="EMBL" id="SFC95102.1"/>
    </source>
</evidence>
<accession>A0A1I1NCY6</accession>
<dbReference type="Pfam" id="PF00027">
    <property type="entry name" value="cNMP_binding"/>
    <property type="match status" value="1"/>
</dbReference>
<dbReference type="InterPro" id="IPR000595">
    <property type="entry name" value="cNMP-bd_dom"/>
</dbReference>
<dbReference type="OrthoDB" id="9808528at2"/>
<dbReference type="InterPro" id="IPR014710">
    <property type="entry name" value="RmlC-like_jellyroll"/>
</dbReference>
<dbReference type="EMBL" id="FOMJ01000001">
    <property type="protein sequence ID" value="SFC95102.1"/>
    <property type="molecule type" value="Genomic_DNA"/>
</dbReference>
<dbReference type="InterPro" id="IPR046342">
    <property type="entry name" value="CBS_dom_sf"/>
</dbReference>
<dbReference type="InterPro" id="IPR018490">
    <property type="entry name" value="cNMP-bd_dom_sf"/>
</dbReference>
<feature type="domain" description="CBS" evidence="4">
    <location>
        <begin position="163"/>
        <end position="221"/>
    </location>
</feature>
<name>A0A1I1NCY6_9GAMM</name>
<dbReference type="Gene3D" id="2.60.120.10">
    <property type="entry name" value="Jelly Rolls"/>
    <property type="match status" value="1"/>
</dbReference>
<dbReference type="Pfam" id="PF10335">
    <property type="entry name" value="DUF294_C"/>
    <property type="match status" value="1"/>
</dbReference>
<feature type="region of interest" description="Disordered" evidence="2">
    <location>
        <begin position="144"/>
        <end position="163"/>
    </location>
</feature>
<dbReference type="InterPro" id="IPR018821">
    <property type="entry name" value="DUF294_put_nucleoTrafse_sb-bd"/>
</dbReference>
<dbReference type="PROSITE" id="PS50042">
    <property type="entry name" value="CNMP_BINDING_3"/>
    <property type="match status" value="1"/>
</dbReference>
<evidence type="ECO:0000256" key="2">
    <source>
        <dbReference type="SAM" id="MobiDB-lite"/>
    </source>
</evidence>
<sequence>MSDTDALQPTVDFLRRHAPFAQMGTAELQSLAARAKLAFFARGEVITAPEQGPAEYFYIIKQGRVRGETGGDGEAWELVTGESFPIGALLGHRPVRTRHRAVEDTFCFELPRSEFDRLREASPVFGDFCARRLASLLDQALRRGAPASGTPASSPLGTPLGELTPTPAVIAPASTALRDALTELERDEGEAIAVTDAAGHPAGIITLRDIATRVTLAGRDLATPVGELADAEAPALDITAPAWAAARALAESGRRHLLLTRDGAVAGVVSEAAVVGGDAGLVALARAIADAPDIAALAALQADVHAFIGRLLAQGAGADAITRVVATLNDRLTRAVIHHILAEHGRPRTAFTWLAFGSEGRGEQTLKTDQDNGILFEPADGDVEAARAELLSLAGTINDGLARVGFPLCPGNIMASNPDCCLTAGEWRERFARWIDQGTPQHLLNATVFFDFRPLWGDPEPAAALRGWLGEAVAANSRFRRQMAENALRNRPPLGLFGEIKRSAGDDGRPGVDLKVQGLAPFVDAARLLALAHGVAATHTLDRLEAVVTAGGLDPDDASAWRDAYEFIQWLRMEQHRRQAAAGEPLDNRVDPDGLNELHRRILKEAFRQARKLQARLALDYQL</sequence>
<dbReference type="Pfam" id="PF03445">
    <property type="entry name" value="DUF294"/>
    <property type="match status" value="1"/>
</dbReference>
<feature type="domain" description="Cyclic nucleotide-binding" evidence="3">
    <location>
        <begin position="54"/>
        <end position="118"/>
    </location>
</feature>
<evidence type="ECO:0000256" key="1">
    <source>
        <dbReference type="PROSITE-ProRule" id="PRU00703"/>
    </source>
</evidence>
<dbReference type="STRING" id="1123397.SAMN05660831_00205"/>
<keyword evidence="6" id="KW-1185">Reference proteome</keyword>
<dbReference type="InterPro" id="IPR005105">
    <property type="entry name" value="GlnD_Uridyltrans_N"/>
</dbReference>
<dbReference type="CDD" id="cd05401">
    <property type="entry name" value="NT_GlnE_GlnD_like"/>
    <property type="match status" value="1"/>
</dbReference>